<dbReference type="InterPro" id="IPR011030">
    <property type="entry name" value="Lipovitellin_superhlx_dom"/>
</dbReference>
<dbReference type="CDD" id="cd20694">
    <property type="entry name" value="CdiI_Ct-like"/>
    <property type="match status" value="1"/>
</dbReference>
<sequence>MSHQHHIFHNPPPATPDDVLSALDRADIPAATNAMVGCALYGDGDWREAQSLFLALLDHDDPQVQSLAATCLGHLARVYRQLDEDRVVPALRRARQKPHVRGTATDALGDITTYLHPRRARWRGRLWRLGHPSTWW</sequence>
<protein>
    <recommendedName>
        <fullName evidence="3">HEAT repeat domain-containing protein</fullName>
    </recommendedName>
</protein>
<proteinExistence type="predicted"/>
<dbReference type="RefSeq" id="WP_344647708.1">
    <property type="nucleotide sequence ID" value="NZ_BAAAGX010000006.1"/>
</dbReference>
<dbReference type="EMBL" id="BAAAGX010000006">
    <property type="protein sequence ID" value="GAA0228133.1"/>
    <property type="molecule type" value="Genomic_DNA"/>
</dbReference>
<accession>A0ABP3DBG6</accession>
<evidence type="ECO:0000313" key="2">
    <source>
        <dbReference type="Proteomes" id="UP001500967"/>
    </source>
</evidence>
<dbReference type="Gene3D" id="1.25.10.10">
    <property type="entry name" value="Leucine-rich Repeat Variant"/>
    <property type="match status" value="1"/>
</dbReference>
<gene>
    <name evidence="1" type="ORF">GCM10009539_11940</name>
</gene>
<organism evidence="1 2">
    <name type="scientific">Cryptosporangium japonicum</name>
    <dbReference type="NCBI Taxonomy" id="80872"/>
    <lineage>
        <taxon>Bacteria</taxon>
        <taxon>Bacillati</taxon>
        <taxon>Actinomycetota</taxon>
        <taxon>Actinomycetes</taxon>
        <taxon>Cryptosporangiales</taxon>
        <taxon>Cryptosporangiaceae</taxon>
        <taxon>Cryptosporangium</taxon>
    </lineage>
</organism>
<evidence type="ECO:0008006" key="3">
    <source>
        <dbReference type="Google" id="ProtNLM"/>
    </source>
</evidence>
<dbReference type="InterPro" id="IPR049796">
    <property type="entry name" value="CdiI_Ct-like"/>
</dbReference>
<keyword evidence="2" id="KW-1185">Reference proteome</keyword>
<dbReference type="Proteomes" id="UP001500967">
    <property type="component" value="Unassembled WGS sequence"/>
</dbReference>
<reference evidence="2" key="1">
    <citation type="journal article" date="2019" name="Int. J. Syst. Evol. Microbiol.">
        <title>The Global Catalogue of Microorganisms (GCM) 10K type strain sequencing project: providing services to taxonomists for standard genome sequencing and annotation.</title>
        <authorList>
            <consortium name="The Broad Institute Genomics Platform"/>
            <consortium name="The Broad Institute Genome Sequencing Center for Infectious Disease"/>
            <person name="Wu L."/>
            <person name="Ma J."/>
        </authorList>
    </citation>
    <scope>NUCLEOTIDE SEQUENCE [LARGE SCALE GENOMIC DNA]</scope>
    <source>
        <strain evidence="2">JCM 10425</strain>
    </source>
</reference>
<dbReference type="SUPFAM" id="SSF48431">
    <property type="entry name" value="Lipovitellin-phosvitin complex, superhelical domain"/>
    <property type="match status" value="1"/>
</dbReference>
<comment type="caution">
    <text evidence="1">The sequence shown here is derived from an EMBL/GenBank/DDBJ whole genome shotgun (WGS) entry which is preliminary data.</text>
</comment>
<dbReference type="Pfam" id="PF13646">
    <property type="entry name" value="HEAT_2"/>
    <property type="match status" value="1"/>
</dbReference>
<dbReference type="InterPro" id="IPR011989">
    <property type="entry name" value="ARM-like"/>
</dbReference>
<name>A0ABP3DBG6_9ACTN</name>
<evidence type="ECO:0000313" key="1">
    <source>
        <dbReference type="EMBL" id="GAA0228133.1"/>
    </source>
</evidence>